<dbReference type="Gene3D" id="3.40.50.410">
    <property type="entry name" value="von Willebrand factor, type A domain"/>
    <property type="match status" value="1"/>
</dbReference>
<evidence type="ECO:0008006" key="2">
    <source>
        <dbReference type="Google" id="ProtNLM"/>
    </source>
</evidence>
<dbReference type="InterPro" id="IPR036465">
    <property type="entry name" value="vWFA_dom_sf"/>
</dbReference>
<name>A0A0F9TN43_9ZZZZ</name>
<protein>
    <recommendedName>
        <fullName evidence="2">VWFA domain-containing protein</fullName>
    </recommendedName>
</protein>
<dbReference type="AlphaFoldDB" id="A0A0F9TN43"/>
<dbReference type="EMBL" id="LAZR01001555">
    <property type="protein sequence ID" value="KKN42818.1"/>
    <property type="molecule type" value="Genomic_DNA"/>
</dbReference>
<accession>A0A0F9TN43</accession>
<proteinExistence type="predicted"/>
<gene>
    <name evidence="1" type="ORF">LCGC14_0709500</name>
</gene>
<organism evidence="1">
    <name type="scientific">marine sediment metagenome</name>
    <dbReference type="NCBI Taxonomy" id="412755"/>
    <lineage>
        <taxon>unclassified sequences</taxon>
        <taxon>metagenomes</taxon>
        <taxon>ecological metagenomes</taxon>
    </lineage>
</organism>
<dbReference type="SUPFAM" id="SSF53300">
    <property type="entry name" value="vWA-like"/>
    <property type="match status" value="1"/>
</dbReference>
<evidence type="ECO:0000313" key="1">
    <source>
        <dbReference type="EMBL" id="KKN42818.1"/>
    </source>
</evidence>
<sequence>MSETTTVSELLQGAADDGILSPESYQTLHVVDLGQQIQQGLGVQVDDVQASEVVLVTLMIDDSGSIRFAGNAQAVRDGHNEVLRALQDSRQQDQILVHTRYLNGHVLFPYGPLDQTVEMDSQNYDPNQGTPLYDQTAVVLGTVVAKTQEFADNGVPVRSITLIVTDGADQHSTKTRASDIKSIVEDLKQQETHIVALLGVDDNQGTDFKNCAIEMGIEPEWVLTVDSDASAIRKAFQVFSQSALQVSQAAGGSFSSTQLGGFGS</sequence>
<comment type="caution">
    <text evidence="1">The sequence shown here is derived from an EMBL/GenBank/DDBJ whole genome shotgun (WGS) entry which is preliminary data.</text>
</comment>
<reference evidence="1" key="1">
    <citation type="journal article" date="2015" name="Nature">
        <title>Complex archaea that bridge the gap between prokaryotes and eukaryotes.</title>
        <authorList>
            <person name="Spang A."/>
            <person name="Saw J.H."/>
            <person name="Jorgensen S.L."/>
            <person name="Zaremba-Niedzwiedzka K."/>
            <person name="Martijn J."/>
            <person name="Lind A.E."/>
            <person name="van Eijk R."/>
            <person name="Schleper C."/>
            <person name="Guy L."/>
            <person name="Ettema T.J."/>
        </authorList>
    </citation>
    <scope>NUCLEOTIDE SEQUENCE</scope>
</reference>